<dbReference type="InterPro" id="IPR000719">
    <property type="entry name" value="Prot_kinase_dom"/>
</dbReference>
<evidence type="ECO:0000256" key="7">
    <source>
        <dbReference type="ARBA" id="ARBA00037982"/>
    </source>
</evidence>
<dbReference type="Pfam" id="PF07714">
    <property type="entry name" value="PK_Tyr_Ser-Thr"/>
    <property type="match status" value="1"/>
</dbReference>
<dbReference type="InterPro" id="IPR016135">
    <property type="entry name" value="UBQ-conjugating_enzyme/RWD"/>
</dbReference>
<dbReference type="PROSITE" id="PS00107">
    <property type="entry name" value="PROTEIN_KINASE_ATP"/>
    <property type="match status" value="1"/>
</dbReference>
<dbReference type="Pfam" id="PF13393">
    <property type="entry name" value="tRNA-synt_His"/>
    <property type="match status" value="1"/>
</dbReference>
<evidence type="ECO:0000256" key="3">
    <source>
        <dbReference type="ARBA" id="ARBA00022679"/>
    </source>
</evidence>
<feature type="active site" description="Proton acceptor" evidence="10">
    <location>
        <position position="822"/>
    </location>
</feature>
<dbReference type="GO" id="GO:0005737">
    <property type="term" value="C:cytoplasm"/>
    <property type="evidence" value="ECO:0007669"/>
    <property type="project" value="TreeGrafter"/>
</dbReference>
<dbReference type="InterPro" id="IPR017441">
    <property type="entry name" value="Protein_kinase_ATP_BS"/>
</dbReference>
<proteinExistence type="inferred from homology"/>
<dbReference type="GO" id="GO:0000077">
    <property type="term" value="P:DNA damage checkpoint signaling"/>
    <property type="evidence" value="ECO:0007669"/>
    <property type="project" value="InterPro"/>
</dbReference>
<evidence type="ECO:0000256" key="11">
    <source>
        <dbReference type="PIRSR" id="PIRSR000660-2"/>
    </source>
</evidence>
<dbReference type="FunFam" id="3.40.50.800:FF:000009">
    <property type="entry name" value="Eukaryotic translation initiation factor 2-alpha kinase"/>
    <property type="match status" value="1"/>
</dbReference>
<dbReference type="InterPro" id="IPR024435">
    <property type="entry name" value="HisRS-related_dom"/>
</dbReference>
<evidence type="ECO:0000256" key="2">
    <source>
        <dbReference type="ARBA" id="ARBA00022527"/>
    </source>
</evidence>
<dbReference type="InterPro" id="IPR006575">
    <property type="entry name" value="RWD_dom"/>
</dbReference>
<dbReference type="InterPro" id="IPR001245">
    <property type="entry name" value="Ser-Thr/Tyr_kinase_cat_dom"/>
</dbReference>
<evidence type="ECO:0000256" key="14">
    <source>
        <dbReference type="SAM" id="MobiDB-lite"/>
    </source>
</evidence>
<dbReference type="CDD" id="cd14012">
    <property type="entry name" value="PK_eIF2AK_GCN2_rpt1"/>
    <property type="match status" value="1"/>
</dbReference>
<evidence type="ECO:0000256" key="4">
    <source>
        <dbReference type="ARBA" id="ARBA00022741"/>
    </source>
</evidence>
<name>A0A261XXG1_9FUNG</name>
<evidence type="ECO:0000259" key="15">
    <source>
        <dbReference type="PROSITE" id="PS50011"/>
    </source>
</evidence>
<feature type="binding site" evidence="11">
    <location>
        <position position="629"/>
    </location>
    <ligand>
        <name>ATP</name>
        <dbReference type="ChEBI" id="CHEBI:30616"/>
    </ligand>
</feature>
<feature type="region of interest" description="Disordered" evidence="14">
    <location>
        <begin position="724"/>
        <end position="766"/>
    </location>
</feature>
<keyword evidence="2" id="KW-0723">Serine/threonine-protein kinase</keyword>
<evidence type="ECO:0000256" key="6">
    <source>
        <dbReference type="ARBA" id="ARBA00022840"/>
    </source>
</evidence>
<feature type="domain" description="Protein kinase" evidence="15">
    <location>
        <begin position="600"/>
        <end position="977"/>
    </location>
</feature>
<keyword evidence="3" id="KW-0808">Transferase</keyword>
<comment type="similarity">
    <text evidence="7">Belongs to the protein kinase superfamily. Ser/Thr protein kinase family. GCN2 subfamily.</text>
</comment>
<dbReference type="SMART" id="SM00220">
    <property type="entry name" value="S_TKc"/>
    <property type="match status" value="2"/>
</dbReference>
<feature type="domain" description="RWD" evidence="16">
    <location>
        <begin position="12"/>
        <end position="124"/>
    </location>
</feature>
<dbReference type="InterPro" id="IPR050339">
    <property type="entry name" value="CC_SR_Kinase"/>
</dbReference>
<dbReference type="InterPro" id="IPR016255">
    <property type="entry name" value="Gcn2"/>
</dbReference>
<dbReference type="EMBL" id="MVBO01000107">
    <property type="protein sequence ID" value="OZJ03056.1"/>
    <property type="molecule type" value="Genomic_DNA"/>
</dbReference>
<dbReference type="Gene3D" id="3.30.200.20">
    <property type="entry name" value="Phosphorylase Kinase, domain 1"/>
    <property type="match status" value="1"/>
</dbReference>
<dbReference type="Gene3D" id="3.10.110.10">
    <property type="entry name" value="Ubiquitin Conjugating Enzyme"/>
    <property type="match status" value="1"/>
</dbReference>
<dbReference type="Gene3D" id="3.30.930.10">
    <property type="entry name" value="Bira Bifunctional Protein, Domain 2"/>
    <property type="match status" value="1"/>
</dbReference>
<dbReference type="Pfam" id="PF05773">
    <property type="entry name" value="RWD"/>
    <property type="match status" value="1"/>
</dbReference>
<dbReference type="FunFam" id="3.30.200.20:FF:000379">
    <property type="entry name" value="eIF-2-alpha kinase GCN2"/>
    <property type="match status" value="1"/>
</dbReference>
<dbReference type="PANTHER" id="PTHR11042">
    <property type="entry name" value="EUKARYOTIC TRANSLATION INITIATION FACTOR 2-ALPHA KINASE EIF2-ALPHA KINASE -RELATED"/>
    <property type="match status" value="1"/>
</dbReference>
<dbReference type="PANTHER" id="PTHR11042:SF136">
    <property type="entry name" value="EIF-2-ALPHA KINASE GCN2"/>
    <property type="match status" value="1"/>
</dbReference>
<dbReference type="Pfam" id="PF12745">
    <property type="entry name" value="HGTP_anticodon2"/>
    <property type="match status" value="1"/>
</dbReference>
<evidence type="ECO:0000313" key="18">
    <source>
        <dbReference type="Proteomes" id="UP000242875"/>
    </source>
</evidence>
<dbReference type="Gene3D" id="3.40.50.800">
    <property type="entry name" value="Anticodon-binding domain"/>
    <property type="match status" value="1"/>
</dbReference>
<dbReference type="Proteomes" id="UP000242875">
    <property type="component" value="Unassembled WGS sequence"/>
</dbReference>
<keyword evidence="13" id="KW-0175">Coiled coil</keyword>
<evidence type="ECO:0000256" key="12">
    <source>
        <dbReference type="PROSITE-ProRule" id="PRU10141"/>
    </source>
</evidence>
<dbReference type="SUPFAM" id="SSF52954">
    <property type="entry name" value="Class II aaRS ABD-related"/>
    <property type="match status" value="1"/>
</dbReference>
<accession>A0A261XXG1</accession>
<evidence type="ECO:0000259" key="16">
    <source>
        <dbReference type="PROSITE" id="PS50908"/>
    </source>
</evidence>
<dbReference type="SUPFAM" id="SSF54495">
    <property type="entry name" value="UBC-like"/>
    <property type="match status" value="1"/>
</dbReference>
<evidence type="ECO:0000256" key="1">
    <source>
        <dbReference type="ARBA" id="ARBA00012513"/>
    </source>
</evidence>
<dbReference type="InterPro" id="IPR045864">
    <property type="entry name" value="aa-tRNA-synth_II/BPL/LPL"/>
</dbReference>
<keyword evidence="4 11" id="KW-0547">Nucleotide-binding</keyword>
<dbReference type="GO" id="GO:0005634">
    <property type="term" value="C:nucleus"/>
    <property type="evidence" value="ECO:0007669"/>
    <property type="project" value="TreeGrafter"/>
</dbReference>
<dbReference type="InterPro" id="IPR036621">
    <property type="entry name" value="Anticodon-bd_dom_sf"/>
</dbReference>
<gene>
    <name evidence="17" type="ORF">BZG36_03777</name>
</gene>
<dbReference type="SMART" id="SM00591">
    <property type="entry name" value="RWD"/>
    <property type="match status" value="1"/>
</dbReference>
<dbReference type="FunFam" id="3.10.110.10:FF:000050">
    <property type="entry name" value="eIF-2-alpha kinase GCN2"/>
    <property type="match status" value="1"/>
</dbReference>
<dbReference type="InterPro" id="IPR041715">
    <property type="entry name" value="HisRS-like_core"/>
</dbReference>
<dbReference type="PROSITE" id="PS00108">
    <property type="entry name" value="PROTEIN_KINASE_ST"/>
    <property type="match status" value="1"/>
</dbReference>
<keyword evidence="5" id="KW-0418">Kinase</keyword>
<dbReference type="PIRSF" id="PIRSF000660">
    <property type="entry name" value="Ser/Thr_PK_GCN2"/>
    <property type="match status" value="1"/>
</dbReference>
<keyword evidence="6 11" id="KW-0067">ATP-binding</keyword>
<feature type="binding site" evidence="12">
    <location>
        <position position="630"/>
    </location>
    <ligand>
        <name>ATP</name>
        <dbReference type="ChEBI" id="CHEBI:30616"/>
    </ligand>
</feature>
<protein>
    <recommendedName>
        <fullName evidence="1">non-specific serine/threonine protein kinase</fullName>
        <ecNumber evidence="1">2.7.11.1</ecNumber>
    </recommendedName>
</protein>
<sequence>MDFAELQERQQLELDALQAIYMDDFTKLETATPWKVANPALEFKLHLLPHGERTQQHCSADLYVKFPKTYPMVVPELRIQDTAGLTKKEVDELAYSLPKLAKANVGSEMIYDIAEHICSFLDQHNREPDPLSFHERMMERKKEAEMLETEKAIEESHRQQELVEAQNRAEMESIEARMAEELQRKRDLVKGQNEKRKQNRIHFEGEDLVNGESQRDAEITEILAFDHPVSYNEPRADGSVADDPIFFSAVKLGSCIHSGELGVTRLVVPVTKNIETLAQLALLTIELSAPIYLTANGKKILTDVERDLDRLKTFRHPNIVPVYESQLQRKGQQWLLHILTEYQNAGSLQDILRVCSTLEVSKAKHYMKQILYGVHALHSSNFIHGSITCRTCLIGSSQTMKLCHVSYARKIKNAEQSGSTSDVMSRFNGLWQSPESKETRYNYGQKNDIWSLGVVLVEMIAGLGTTFEYACPTKYLEGPGTNLPEALQDLLRKCFQESPKKRPSVFDILKMPFFSNEDSDVEYRVVRPSAAITNQRPSQREKKYTELHLPMIAHTNPINPYDPDNALSMFNSTALVSPSDANATQAKSFVTSSSRYRTDFQEVEFLGRGGFGEVVKARNNLDSRFYAIKKVRIDPRSENAKKILREVTTLSRLHHQYVVRYYTTWLEDDNGEMESSDGDEAYFDDSDDSKLDESSDVEEVSKRRSFDFLSTDRSKSYSNIAFEMSQSEEEAHNETDDTESDPYSSQLARKHTGTRRDRAISSSDPDSSRFTHILYIQMEYCEKKTLQDAIDVGMDEQEAWRLFRQILEGLVHIHGQSMIHRDLKPSNVFLDSNNDVKIGDFGLATTNQTLIDAGELIGSSQANSYGVDESLTTGVGTTLYVAPEIIPDPNNLGAAGARYSNKVDMYSLGIIFFELCYHFSTGVERINTLKGLRAKQPQFPSDFPESMVNQRTIITMLLQHTPKDRPTSFALLRSNLLPPKMESEYIQECVRTIANPNTRYYSELMTAMFSQSSDPLKDFTFDYHSEADKAFDLFKALFYDKVRDELSKVFRRHGAIEVSAPLLMPKNDLYDHGWKEPVQLMDRDGVLVQLPFDLTVPFARFVARKKDLKDCKRFIFDRVWRQNPAGGQPESVLEVDFDVVHSSKNLALAEAEVIKVVDEVLDSFPTYQNGAFYFVISHGAISEAIFEFCRVNPDQRKAVSTQLMRLGRGTSFTAVRNELRASAQLSRNTLEDLATFDIQGDLDPTFRKLESLVDEATKKKIRDAGLQLRQLILYAKQLGITTKFVFFPLLFYHNHYYQSGLVFEAVIDSTESTRRPRRDILAVGGRYDSLLNRFAGVRPTNSRRVHAVGVNIAVQKIMRDLEQWQFAHIKQQQMNKGAEIRSLGVWATKQCDVYVASFGKVLLHERMEIVRDLWAGNIRADFQYDDLNTLTAEELAVQCRGLGINWIVIVKHKNQENKSAPKESSTVKVKDVLRKSEIEVPRDNLVHHLYSEITEQWRVDHAQYAGRSKKQELKPKDHVEIAKPLRHEVLGGNVGVVAQDSKRRDLRVQVFFTEQTSRKQQGPQKGKHQRKKLYEEKAIANISSLVGDTHLAKCEVLAVDLPKDFLRKMMAFNIWDNAGYRGVQSMGTEQQADQIADIHETIVKFRKDGHSCVWIYSYRDDYSVLYPLSD</sequence>
<dbReference type="SUPFAM" id="SSF56112">
    <property type="entry name" value="Protein kinase-like (PK-like)"/>
    <property type="match status" value="2"/>
</dbReference>
<feature type="coiled-coil region" evidence="13">
    <location>
        <begin position="162"/>
        <end position="199"/>
    </location>
</feature>
<dbReference type="InterPro" id="IPR011009">
    <property type="entry name" value="Kinase-like_dom_sf"/>
</dbReference>
<organism evidence="17 18">
    <name type="scientific">Bifiguratus adelaidae</name>
    <dbReference type="NCBI Taxonomy" id="1938954"/>
    <lineage>
        <taxon>Eukaryota</taxon>
        <taxon>Fungi</taxon>
        <taxon>Fungi incertae sedis</taxon>
        <taxon>Mucoromycota</taxon>
        <taxon>Mucoromycotina</taxon>
        <taxon>Endogonomycetes</taxon>
        <taxon>Endogonales</taxon>
        <taxon>Endogonales incertae sedis</taxon>
        <taxon>Bifiguratus</taxon>
    </lineage>
</organism>
<dbReference type="EC" id="2.7.11.1" evidence="1"/>
<feature type="binding site" evidence="11">
    <location>
        <begin position="606"/>
        <end position="614"/>
    </location>
    <ligand>
        <name>ATP</name>
        <dbReference type="ChEBI" id="CHEBI:30616"/>
    </ligand>
</feature>
<evidence type="ECO:0000256" key="9">
    <source>
        <dbReference type="ARBA" id="ARBA00048679"/>
    </source>
</evidence>
<dbReference type="GO" id="GO:0005524">
    <property type="term" value="F:ATP binding"/>
    <property type="evidence" value="ECO:0007669"/>
    <property type="project" value="UniProtKB-UniRule"/>
</dbReference>
<dbReference type="SUPFAM" id="SSF55681">
    <property type="entry name" value="Class II aaRS and biotin synthetases"/>
    <property type="match status" value="1"/>
</dbReference>
<dbReference type="GO" id="GO:0009893">
    <property type="term" value="P:positive regulation of metabolic process"/>
    <property type="evidence" value="ECO:0007669"/>
    <property type="project" value="UniProtKB-ARBA"/>
</dbReference>
<evidence type="ECO:0000256" key="5">
    <source>
        <dbReference type="ARBA" id="ARBA00022777"/>
    </source>
</evidence>
<reference evidence="17 18" key="1">
    <citation type="journal article" date="2017" name="Mycologia">
        <title>Bifiguratus adelaidae, gen. et sp. nov., a new member of Mucoromycotina in endophytic and soil-dwelling habitats.</title>
        <authorList>
            <person name="Torres-Cruz T.J."/>
            <person name="Billingsley Tobias T.L."/>
            <person name="Almatruk M."/>
            <person name="Hesse C."/>
            <person name="Kuske C.R."/>
            <person name="Desiro A."/>
            <person name="Benucci G.M."/>
            <person name="Bonito G."/>
            <person name="Stajich J.E."/>
            <person name="Dunlap C."/>
            <person name="Arnold A.E."/>
            <person name="Porras-Alfaro A."/>
        </authorList>
    </citation>
    <scope>NUCLEOTIDE SEQUENCE [LARGE SCALE GENOMIC DNA]</scope>
    <source>
        <strain evidence="17 18">AZ0501</strain>
    </source>
</reference>
<comment type="caution">
    <text evidence="17">The sequence shown here is derived from an EMBL/GenBank/DDBJ whole genome shotgun (WGS) entry which is preliminary data.</text>
</comment>
<dbReference type="OrthoDB" id="341578at2759"/>
<dbReference type="GO" id="GO:0004694">
    <property type="term" value="F:eukaryotic translation initiation factor 2alpha kinase activity"/>
    <property type="evidence" value="ECO:0007669"/>
    <property type="project" value="InterPro"/>
</dbReference>
<dbReference type="CDD" id="cd14046">
    <property type="entry name" value="STKc_EIF2AK4_GCN2_rpt2"/>
    <property type="match status" value="1"/>
</dbReference>
<dbReference type="InterPro" id="IPR008271">
    <property type="entry name" value="Ser/Thr_kinase_AS"/>
</dbReference>
<dbReference type="Gene3D" id="1.10.510.10">
    <property type="entry name" value="Transferase(Phosphotransferase) domain 1"/>
    <property type="match status" value="2"/>
</dbReference>
<dbReference type="Pfam" id="PF00069">
    <property type="entry name" value="Pkinase"/>
    <property type="match status" value="2"/>
</dbReference>
<dbReference type="PROSITE" id="PS50011">
    <property type="entry name" value="PROTEIN_KINASE_DOM"/>
    <property type="match status" value="2"/>
</dbReference>
<evidence type="ECO:0000256" key="10">
    <source>
        <dbReference type="PIRSR" id="PIRSR000660-1"/>
    </source>
</evidence>
<comment type="catalytic activity">
    <reaction evidence="9">
        <text>L-seryl-[protein] + ATP = O-phospho-L-seryl-[protein] + ADP + H(+)</text>
        <dbReference type="Rhea" id="RHEA:17989"/>
        <dbReference type="Rhea" id="RHEA-COMP:9863"/>
        <dbReference type="Rhea" id="RHEA-COMP:11604"/>
        <dbReference type="ChEBI" id="CHEBI:15378"/>
        <dbReference type="ChEBI" id="CHEBI:29999"/>
        <dbReference type="ChEBI" id="CHEBI:30616"/>
        <dbReference type="ChEBI" id="CHEBI:83421"/>
        <dbReference type="ChEBI" id="CHEBI:456216"/>
        <dbReference type="EC" id="2.7.11.1"/>
    </reaction>
</comment>
<evidence type="ECO:0000256" key="8">
    <source>
        <dbReference type="ARBA" id="ARBA00047899"/>
    </source>
</evidence>
<evidence type="ECO:0000313" key="17">
    <source>
        <dbReference type="EMBL" id="OZJ03056.1"/>
    </source>
</evidence>
<comment type="catalytic activity">
    <reaction evidence="8">
        <text>L-threonyl-[protein] + ATP = O-phospho-L-threonyl-[protein] + ADP + H(+)</text>
        <dbReference type="Rhea" id="RHEA:46608"/>
        <dbReference type="Rhea" id="RHEA-COMP:11060"/>
        <dbReference type="Rhea" id="RHEA-COMP:11605"/>
        <dbReference type="ChEBI" id="CHEBI:15378"/>
        <dbReference type="ChEBI" id="CHEBI:30013"/>
        <dbReference type="ChEBI" id="CHEBI:30616"/>
        <dbReference type="ChEBI" id="CHEBI:61977"/>
        <dbReference type="ChEBI" id="CHEBI:456216"/>
        <dbReference type="EC" id="2.7.11.1"/>
    </reaction>
</comment>
<feature type="domain" description="Protein kinase" evidence="15">
    <location>
        <begin position="250"/>
        <end position="514"/>
    </location>
</feature>
<evidence type="ECO:0000256" key="13">
    <source>
        <dbReference type="SAM" id="Coils"/>
    </source>
</evidence>
<dbReference type="PROSITE" id="PS50908">
    <property type="entry name" value="RWD"/>
    <property type="match status" value="1"/>
</dbReference>
<feature type="region of interest" description="Disordered" evidence="14">
    <location>
        <begin position="669"/>
        <end position="696"/>
    </location>
</feature>
<dbReference type="CDD" id="cd23823">
    <property type="entry name" value="RWD_GCN2"/>
    <property type="match status" value="1"/>
</dbReference>
<feature type="compositionally biased region" description="Acidic residues" evidence="14">
    <location>
        <begin position="669"/>
        <end position="687"/>
    </location>
</feature>
<keyword evidence="18" id="KW-1185">Reference proteome</keyword>